<dbReference type="EMBL" id="CP022389">
    <property type="protein sequence ID" value="ATA93822.1"/>
    <property type="molecule type" value="Genomic_DNA"/>
</dbReference>
<evidence type="ECO:0000256" key="1">
    <source>
        <dbReference type="SAM" id="SignalP"/>
    </source>
</evidence>
<dbReference type="PROSITE" id="PS51257">
    <property type="entry name" value="PROKAR_LIPOPROTEIN"/>
    <property type="match status" value="1"/>
</dbReference>
<evidence type="ECO:0008006" key="4">
    <source>
        <dbReference type="Google" id="ProtNLM"/>
    </source>
</evidence>
<dbReference type="Proteomes" id="UP000243753">
    <property type="component" value="Chromosome"/>
</dbReference>
<dbReference type="AlphaFoldDB" id="A0AAC9Z3F6"/>
<protein>
    <recommendedName>
        <fullName evidence="4">Lipocalin-like domain-containing protein</fullName>
    </recommendedName>
</protein>
<feature type="chain" id="PRO_5042261397" description="Lipocalin-like domain-containing protein" evidence="1">
    <location>
        <begin position="23"/>
        <end position="145"/>
    </location>
</feature>
<feature type="signal peptide" evidence="1">
    <location>
        <begin position="1"/>
        <end position="22"/>
    </location>
</feature>
<name>A0AAC9Z3F6_9FLAO</name>
<dbReference type="RefSeq" id="WP_095918902.1">
    <property type="nucleotide sequence ID" value="NZ_CP022389.1"/>
</dbReference>
<evidence type="ECO:0000313" key="3">
    <source>
        <dbReference type="Proteomes" id="UP000243753"/>
    </source>
</evidence>
<reference evidence="3" key="1">
    <citation type="submission" date="2017-06" db="EMBL/GenBank/DDBJ databases">
        <title>Capnocytophaga spp. assemblies.</title>
        <authorList>
            <person name="Gulvik C.A."/>
        </authorList>
    </citation>
    <scope>NUCLEOTIDE SEQUENCE [LARGE SCALE GENOMIC DNA]</scope>
    <source>
        <strain evidence="3">H3936</strain>
    </source>
</reference>
<evidence type="ECO:0000313" key="2">
    <source>
        <dbReference type="EMBL" id="ATA93822.1"/>
    </source>
</evidence>
<organism evidence="2 3">
    <name type="scientific">Capnocytophaga canimorsus</name>
    <dbReference type="NCBI Taxonomy" id="28188"/>
    <lineage>
        <taxon>Bacteria</taxon>
        <taxon>Pseudomonadati</taxon>
        <taxon>Bacteroidota</taxon>
        <taxon>Flavobacteriia</taxon>
        <taxon>Flavobacteriales</taxon>
        <taxon>Flavobacteriaceae</taxon>
        <taxon>Capnocytophaga</taxon>
    </lineage>
</organism>
<proteinExistence type="predicted"/>
<sequence length="145" mass="16437">MKAKYFFLILGFILLVSSCKTDEDPTPWVGTWLYRGTIIKKVSSPGFTSAKEDTDCERKNKVVFTDKTYISYSNEQQSDDTCLETVVEVPYTITGIQEMNRTSTGKLNFSIAGKAYEFNIEANAIYLSITHINGDDIISQNYKKQ</sequence>
<gene>
    <name evidence="2" type="ORF">CGC54_05445</name>
</gene>
<accession>A0AAC9Z3F6</accession>
<keyword evidence="1" id="KW-0732">Signal</keyword>